<evidence type="ECO:0000256" key="5">
    <source>
        <dbReference type="ARBA" id="ARBA00022679"/>
    </source>
</evidence>
<dbReference type="Gene3D" id="3.90.360.10">
    <property type="entry name" value="Histone acetyl transferase 1 (HAT1), N-terminal domain"/>
    <property type="match status" value="1"/>
</dbReference>
<evidence type="ECO:0000313" key="12">
    <source>
        <dbReference type="Proteomes" id="UP001212997"/>
    </source>
</evidence>
<dbReference type="PANTHER" id="PTHR12046">
    <property type="entry name" value="HISTONE ACETYLTRANSFERASE TYPE B CATALYTIC SUBUNIT"/>
    <property type="match status" value="1"/>
</dbReference>
<keyword evidence="6" id="KW-0539">Nucleus</keyword>
<comment type="catalytic activity">
    <reaction evidence="8">
        <text>L-lysyl-[protein] + acetyl-CoA = N(6)-acetyl-L-lysyl-[protein] + CoA + H(+)</text>
        <dbReference type="Rhea" id="RHEA:45948"/>
        <dbReference type="Rhea" id="RHEA-COMP:9752"/>
        <dbReference type="Rhea" id="RHEA-COMP:10731"/>
        <dbReference type="ChEBI" id="CHEBI:15378"/>
        <dbReference type="ChEBI" id="CHEBI:29969"/>
        <dbReference type="ChEBI" id="CHEBI:57287"/>
        <dbReference type="ChEBI" id="CHEBI:57288"/>
        <dbReference type="ChEBI" id="CHEBI:61930"/>
        <dbReference type="EC" id="2.3.1.48"/>
    </reaction>
</comment>
<dbReference type="InterPro" id="IPR019467">
    <property type="entry name" value="Hat1_N"/>
</dbReference>
<evidence type="ECO:0000256" key="7">
    <source>
        <dbReference type="ARBA" id="ARBA00023315"/>
    </source>
</evidence>
<evidence type="ECO:0000256" key="6">
    <source>
        <dbReference type="ARBA" id="ARBA00023242"/>
    </source>
</evidence>
<comment type="subcellular location">
    <subcellularLocation>
        <location evidence="1">Nucleus</location>
    </subcellularLocation>
</comment>
<dbReference type="Pfam" id="PF21184">
    <property type="entry name" value="HAT1_C_fung"/>
    <property type="match status" value="1"/>
</dbReference>
<proteinExistence type="inferred from homology"/>
<evidence type="ECO:0000256" key="8">
    <source>
        <dbReference type="ARBA" id="ARBA00048017"/>
    </source>
</evidence>
<dbReference type="AlphaFoldDB" id="A0AAD5YF07"/>
<dbReference type="GO" id="GO:0005634">
    <property type="term" value="C:nucleus"/>
    <property type="evidence" value="ECO:0007669"/>
    <property type="project" value="UniProtKB-SubCell"/>
</dbReference>
<keyword evidence="12" id="KW-1185">Reference proteome</keyword>
<dbReference type="GO" id="GO:0004402">
    <property type="term" value="F:histone acetyltransferase activity"/>
    <property type="evidence" value="ECO:0007669"/>
    <property type="project" value="InterPro"/>
</dbReference>
<dbReference type="GO" id="GO:0031509">
    <property type="term" value="P:subtelomeric heterochromatin formation"/>
    <property type="evidence" value="ECO:0007669"/>
    <property type="project" value="InterPro"/>
</dbReference>
<feature type="compositionally biased region" description="Basic residues" evidence="9">
    <location>
        <begin position="310"/>
        <end position="319"/>
    </location>
</feature>
<name>A0AAD5YF07_9APHY</name>
<evidence type="ECO:0000313" key="11">
    <source>
        <dbReference type="EMBL" id="KAJ3486506.1"/>
    </source>
</evidence>
<dbReference type="InterPro" id="IPR037113">
    <property type="entry name" value="Hat1_N_sf"/>
</dbReference>
<feature type="domain" description="Histone acetyl transferase HAT1 N-terminal" evidence="10">
    <location>
        <begin position="72"/>
        <end position="198"/>
    </location>
</feature>
<dbReference type="GO" id="GO:0042393">
    <property type="term" value="F:histone binding"/>
    <property type="evidence" value="ECO:0007669"/>
    <property type="project" value="InterPro"/>
</dbReference>
<dbReference type="InterPro" id="IPR017380">
    <property type="entry name" value="Hist_AcTrfase_B-typ_cat-su"/>
</dbReference>
<evidence type="ECO:0000256" key="1">
    <source>
        <dbReference type="ARBA" id="ARBA00004123"/>
    </source>
</evidence>
<dbReference type="SUPFAM" id="SSF55729">
    <property type="entry name" value="Acyl-CoA N-acyltransferases (Nat)"/>
    <property type="match status" value="1"/>
</dbReference>
<dbReference type="EMBL" id="JANAWD010000119">
    <property type="protein sequence ID" value="KAJ3486506.1"/>
    <property type="molecule type" value="Genomic_DNA"/>
</dbReference>
<dbReference type="Proteomes" id="UP001212997">
    <property type="component" value="Unassembled WGS sequence"/>
</dbReference>
<keyword evidence="5" id="KW-0808">Transferase</keyword>
<accession>A0AAD5YF07</accession>
<reference evidence="11" key="1">
    <citation type="submission" date="2022-07" db="EMBL/GenBank/DDBJ databases">
        <title>Genome Sequence of Physisporinus lineatus.</title>
        <authorList>
            <person name="Buettner E."/>
        </authorList>
    </citation>
    <scope>NUCLEOTIDE SEQUENCE</scope>
    <source>
        <strain evidence="11">VT162</strain>
    </source>
</reference>
<dbReference type="InterPro" id="IPR016181">
    <property type="entry name" value="Acyl_CoA_acyltransferase"/>
</dbReference>
<dbReference type="Gene3D" id="1.10.10.390">
    <property type="match status" value="1"/>
</dbReference>
<dbReference type="GO" id="GO:0000781">
    <property type="term" value="C:chromosome, telomeric region"/>
    <property type="evidence" value="ECO:0007669"/>
    <property type="project" value="GOC"/>
</dbReference>
<dbReference type="Pfam" id="PF10394">
    <property type="entry name" value="Hat1_N"/>
    <property type="match status" value="1"/>
</dbReference>
<gene>
    <name evidence="11" type="ORF">NLI96_g4201</name>
</gene>
<dbReference type="Gene3D" id="3.40.630.30">
    <property type="match status" value="1"/>
</dbReference>
<sequence>MASGDWTADANEALRLSLGGFNSFSPLPSSFPLIGLSLIAFDCVSVRSKEDQASLTPREAYEGFHPTFTYPLKFASGSLAQYLQVSHTEVLPSSSTVDDVEDILSKFIPSGYLKNEEEFIEQVEKDALTFRPYGHKIFSYSRPASTLSRKGKNVAIPQVLNPEDEETVEFEVYHCTWETPGFKEYHRRMQLFILLYIEGGSYINEDEDVWEFVVLQFVILPPYQQEGHGSALYTAIYQLVLAQPSIVELTVEDPAEAFEDLRDRNDLKMLLSNERFMREGFGDEIISAGGGKVAKILRVTANGRGHPYAHAHRHGHGHHVSPGGHHLGNGADVEGADKTGANENGNVAGKKRRGRMGPPVEKAWAEKWRVELKIASRQFNRLVEMLIMKHLDPNDKKSNRAFRLQVKERLFRFNFGVQPATQELLMQVDKEERQLKLEETFQSVCEDYKRILALVH</sequence>
<organism evidence="11 12">
    <name type="scientific">Meripilus lineatus</name>
    <dbReference type="NCBI Taxonomy" id="2056292"/>
    <lineage>
        <taxon>Eukaryota</taxon>
        <taxon>Fungi</taxon>
        <taxon>Dikarya</taxon>
        <taxon>Basidiomycota</taxon>
        <taxon>Agaricomycotina</taxon>
        <taxon>Agaricomycetes</taxon>
        <taxon>Polyporales</taxon>
        <taxon>Meripilaceae</taxon>
        <taxon>Meripilus</taxon>
    </lineage>
</organism>
<evidence type="ECO:0000256" key="2">
    <source>
        <dbReference type="ARBA" id="ARBA00010543"/>
    </source>
</evidence>
<evidence type="ECO:0000256" key="4">
    <source>
        <dbReference type="ARBA" id="ARBA00021268"/>
    </source>
</evidence>
<comment type="similarity">
    <text evidence="2">Belongs to the HAT1 family.</text>
</comment>
<comment type="caution">
    <text evidence="11">The sequence shown here is derived from an EMBL/GenBank/DDBJ whole genome shotgun (WGS) entry which is preliminary data.</text>
</comment>
<dbReference type="EC" id="2.3.1.48" evidence="3"/>
<feature type="region of interest" description="Disordered" evidence="9">
    <location>
        <begin position="310"/>
        <end position="358"/>
    </location>
</feature>
<dbReference type="InterPro" id="IPR013523">
    <property type="entry name" value="Hist_AcTrfase_HAT1_C"/>
</dbReference>
<evidence type="ECO:0000256" key="3">
    <source>
        <dbReference type="ARBA" id="ARBA00013184"/>
    </source>
</evidence>
<evidence type="ECO:0000259" key="10">
    <source>
        <dbReference type="Pfam" id="PF10394"/>
    </source>
</evidence>
<keyword evidence="7" id="KW-0012">Acyltransferase</keyword>
<protein>
    <recommendedName>
        <fullName evidence="4">Histone acetyltransferase type B catalytic subunit</fullName>
        <ecNumber evidence="3">2.3.1.48</ecNumber>
    </recommendedName>
</protein>
<evidence type="ECO:0000256" key="9">
    <source>
        <dbReference type="SAM" id="MobiDB-lite"/>
    </source>
</evidence>